<dbReference type="RefSeq" id="WP_133768612.1">
    <property type="nucleotide sequence ID" value="NZ_SNZR01000011.1"/>
</dbReference>
<accession>A0A4R7C5H3</accession>
<feature type="domain" description="CobQ/CobB/MinD/ParA nucleotide binding" evidence="1">
    <location>
        <begin position="4"/>
        <end position="144"/>
    </location>
</feature>
<dbReference type="Pfam" id="PF01656">
    <property type="entry name" value="CbiA"/>
    <property type="match status" value="1"/>
</dbReference>
<comment type="caution">
    <text evidence="2">The sequence shown here is derived from an EMBL/GenBank/DDBJ whole genome shotgun (WGS) entry which is preliminary data.</text>
</comment>
<dbReference type="CDD" id="cd02042">
    <property type="entry name" value="ParAB_family"/>
    <property type="match status" value="1"/>
</dbReference>
<evidence type="ECO:0000313" key="2">
    <source>
        <dbReference type="EMBL" id="TDR93628.1"/>
    </source>
</evidence>
<dbReference type="InterPro" id="IPR050678">
    <property type="entry name" value="DNA_Partitioning_ATPase"/>
</dbReference>
<dbReference type="AlphaFoldDB" id="A0A4R7C5H3"/>
<keyword evidence="3" id="KW-1185">Reference proteome</keyword>
<dbReference type="Proteomes" id="UP000295122">
    <property type="component" value="Unassembled WGS sequence"/>
</dbReference>
<proteinExistence type="predicted"/>
<sequence>MTTILVATVKGGSGKTTISTNLAAALASSGESVLLADLDRQRSSTEWLGRRPADAAPIQGAEWMKELGRPPADVAFTIIDAPAALKTKQIEDVVAMADHIIVPVVPSIIDEAATLRFLAKLDDIGSVSKGRKAVGLVGNRMRAGTRSSDRLAEFMTKTGHRPIARIRDAQAYLDVVEAGLGIFDRPGSRYATLKEDWWPLLEFARYG</sequence>
<evidence type="ECO:0000313" key="3">
    <source>
        <dbReference type="Proteomes" id="UP000295122"/>
    </source>
</evidence>
<dbReference type="Gene3D" id="3.40.50.300">
    <property type="entry name" value="P-loop containing nucleotide triphosphate hydrolases"/>
    <property type="match status" value="1"/>
</dbReference>
<dbReference type="InterPro" id="IPR027417">
    <property type="entry name" value="P-loop_NTPase"/>
</dbReference>
<dbReference type="SUPFAM" id="SSF52540">
    <property type="entry name" value="P-loop containing nucleoside triphosphate hydrolases"/>
    <property type="match status" value="1"/>
</dbReference>
<dbReference type="PIRSF" id="PIRSF009320">
    <property type="entry name" value="Nuc_binding_HP_1000"/>
    <property type="match status" value="1"/>
</dbReference>
<dbReference type="InterPro" id="IPR002586">
    <property type="entry name" value="CobQ/CobB/MinD/ParA_Nub-bd_dom"/>
</dbReference>
<dbReference type="PANTHER" id="PTHR13696:SF96">
    <property type="entry name" value="COBQ_COBB_MIND_PARA NUCLEOTIDE BINDING DOMAIN-CONTAINING PROTEIN"/>
    <property type="match status" value="1"/>
</dbReference>
<dbReference type="PANTHER" id="PTHR13696">
    <property type="entry name" value="P-LOOP CONTAINING NUCLEOSIDE TRIPHOSPHATE HYDROLASE"/>
    <property type="match status" value="1"/>
</dbReference>
<name>A0A4R7C5H3_9HYPH</name>
<reference evidence="2 3" key="1">
    <citation type="submission" date="2019-03" db="EMBL/GenBank/DDBJ databases">
        <title>Genomic Encyclopedia of Type Strains, Phase IV (KMG-IV): sequencing the most valuable type-strain genomes for metagenomic binning, comparative biology and taxonomic classification.</title>
        <authorList>
            <person name="Goeker M."/>
        </authorList>
    </citation>
    <scope>NUCLEOTIDE SEQUENCE [LARGE SCALE GENOMIC DNA]</scope>
    <source>
        <strain evidence="2 3">DSM 25903</strain>
    </source>
</reference>
<dbReference type="EMBL" id="SNZR01000011">
    <property type="protein sequence ID" value="TDR93628.1"/>
    <property type="molecule type" value="Genomic_DNA"/>
</dbReference>
<organism evidence="2 3">
    <name type="scientific">Enterovirga rhinocerotis</name>
    <dbReference type="NCBI Taxonomy" id="1339210"/>
    <lineage>
        <taxon>Bacteria</taxon>
        <taxon>Pseudomonadati</taxon>
        <taxon>Pseudomonadota</taxon>
        <taxon>Alphaproteobacteria</taxon>
        <taxon>Hyphomicrobiales</taxon>
        <taxon>Methylobacteriaceae</taxon>
        <taxon>Enterovirga</taxon>
    </lineage>
</organism>
<protein>
    <submittedName>
        <fullName evidence="2">Chromosome partitioning protein</fullName>
    </submittedName>
</protein>
<gene>
    <name evidence="2" type="ORF">EV668_0893</name>
</gene>
<dbReference type="OrthoDB" id="9804460at2"/>
<evidence type="ECO:0000259" key="1">
    <source>
        <dbReference type="Pfam" id="PF01656"/>
    </source>
</evidence>